<evidence type="ECO:0000256" key="3">
    <source>
        <dbReference type="ARBA" id="ARBA00022837"/>
    </source>
</evidence>
<evidence type="ECO:0000256" key="8">
    <source>
        <dbReference type="SAM" id="MobiDB-lite"/>
    </source>
</evidence>
<dbReference type="PRINTS" id="PR01871">
    <property type="entry name" value="ANNEXINVII"/>
</dbReference>
<accession>A0ABM0GPV9</accession>
<dbReference type="InterPro" id="IPR001464">
    <property type="entry name" value="Annexin"/>
</dbReference>
<evidence type="ECO:0000313" key="9">
    <source>
        <dbReference type="Proteomes" id="UP000694865"/>
    </source>
</evidence>
<evidence type="ECO:0000256" key="5">
    <source>
        <dbReference type="ARBA" id="ARBA00023302"/>
    </source>
</evidence>
<evidence type="ECO:0000313" key="10">
    <source>
        <dbReference type="RefSeq" id="XP_002734698.1"/>
    </source>
</evidence>
<keyword evidence="2 7" id="KW-0677">Repeat</keyword>
<evidence type="ECO:0000256" key="2">
    <source>
        <dbReference type="ARBA" id="ARBA00022737"/>
    </source>
</evidence>
<dbReference type="InterPro" id="IPR037104">
    <property type="entry name" value="Annexin_sf"/>
</dbReference>
<dbReference type="PROSITE" id="PS51897">
    <property type="entry name" value="ANNEXIN_2"/>
    <property type="match status" value="4"/>
</dbReference>
<dbReference type="PANTHER" id="PTHR10502:SF239">
    <property type="entry name" value="ANNEXIN A7"/>
    <property type="match status" value="1"/>
</dbReference>
<feature type="compositionally biased region" description="Low complexity" evidence="8">
    <location>
        <begin position="121"/>
        <end position="170"/>
    </location>
</feature>
<dbReference type="PANTHER" id="PTHR10502">
    <property type="entry name" value="ANNEXIN"/>
    <property type="match status" value="1"/>
</dbReference>
<dbReference type="SMART" id="SM00335">
    <property type="entry name" value="ANX"/>
    <property type="match status" value="4"/>
</dbReference>
<protein>
    <recommendedName>
        <fullName evidence="7">Annexin</fullName>
    </recommendedName>
</protein>
<comment type="function">
    <text evidence="6">Calcium/phospholipid-binding protein which promotes membrane fusion and is involved in exocytosis.</text>
</comment>
<dbReference type="PROSITE" id="PS00223">
    <property type="entry name" value="ANNEXIN_1"/>
    <property type="match status" value="2"/>
</dbReference>
<keyword evidence="5 7" id="KW-0111">Calcium/phospholipid-binding</keyword>
<dbReference type="InterPro" id="IPR018252">
    <property type="entry name" value="Annexin_repeat_CS"/>
</dbReference>
<evidence type="ECO:0000256" key="4">
    <source>
        <dbReference type="ARBA" id="ARBA00023216"/>
    </source>
</evidence>
<proteinExistence type="inferred from homology"/>
<keyword evidence="4 7" id="KW-0041">Annexin</keyword>
<feature type="compositionally biased region" description="Pro residues" evidence="8">
    <location>
        <begin position="7"/>
        <end position="27"/>
    </location>
</feature>
<keyword evidence="9" id="KW-1185">Reference proteome</keyword>
<keyword evidence="3 7" id="KW-0106">Calcium</keyword>
<feature type="compositionally biased region" description="Low complexity" evidence="8">
    <location>
        <begin position="73"/>
        <end position="88"/>
    </location>
</feature>
<evidence type="ECO:0000256" key="1">
    <source>
        <dbReference type="ARBA" id="ARBA00007831"/>
    </source>
</evidence>
<comment type="similarity">
    <text evidence="1 7">Belongs to the annexin family.</text>
</comment>
<reference evidence="10" key="1">
    <citation type="submission" date="2025-08" db="UniProtKB">
        <authorList>
            <consortium name="RefSeq"/>
        </authorList>
    </citation>
    <scope>IDENTIFICATION</scope>
    <source>
        <tissue evidence="10">Testes</tissue>
    </source>
</reference>
<evidence type="ECO:0000256" key="6">
    <source>
        <dbReference type="ARBA" id="ARBA00037210"/>
    </source>
</evidence>
<dbReference type="Pfam" id="PF00191">
    <property type="entry name" value="Annexin"/>
    <property type="match status" value="4"/>
</dbReference>
<dbReference type="Proteomes" id="UP000694865">
    <property type="component" value="Unplaced"/>
</dbReference>
<evidence type="ECO:0000256" key="7">
    <source>
        <dbReference type="RuleBase" id="RU003540"/>
    </source>
</evidence>
<dbReference type="Gene3D" id="1.10.220.10">
    <property type="entry name" value="Annexin"/>
    <property type="match status" value="4"/>
</dbReference>
<comment type="domain">
    <text evidence="7">A pair of annexin repeats may form one binding site for calcium and phospholipid.</text>
</comment>
<name>A0ABM0GPV9_SACKO</name>
<feature type="compositionally biased region" description="Pro residues" evidence="8">
    <location>
        <begin position="54"/>
        <end position="72"/>
    </location>
</feature>
<gene>
    <name evidence="10" type="primary">LOC100372219</name>
</gene>
<dbReference type="GeneID" id="100372219"/>
<feature type="region of interest" description="Disordered" evidence="8">
    <location>
        <begin position="1"/>
        <end position="205"/>
    </location>
</feature>
<sequence>MSYGGGYPPPSGGYPPPQGGGGYPPPQGGGYPPAVPGQQMSITVGFAQPGVMPGYPPEAGPPPSSGPPPPPGQQWAQPAPMPQPQVGGYPAPQAAAGFTTPGYAPVPANIDPYAQQRHHQQQQQQPQYYQQQQQPQYRQPQYQQPQYQQHAHQQAAPVPQRVQSQQVHPVATAPPPENMYEQTPPAPRPPQKVTKPKPKVPPPMEKPEALKEEQMYKILDQPFECHGTVKPVTPFDAEQDAEIIRKAMKGLGTDEAAIIQLITSRSNEQRQKIKLQFKTMYGKDLIKDLNSELSGDLKETVMALFMPTTYYDAWSIHNAIKGLGTNEEILIEILCTRTNDEIKEIVKTYQQEFGKSLEQDCIGDTSGHFKRLLVSMCQGNRDEGNSVDDEKARKDANDLYQAGEGKWGTDESTFNKILAVRNFAQLRATFKEYVKICQRDIINSIDREFSGDVRSGMRAIAMCVKSRPVYFAERLHRSMHGLGTDDHTLIRVVVSRSEIDLVEIKEAFLERYLKTLYLYIEQDTSGDYRKLLLSIVGKN</sequence>
<organism evidence="9 10">
    <name type="scientific">Saccoglossus kowalevskii</name>
    <name type="common">Acorn worm</name>
    <dbReference type="NCBI Taxonomy" id="10224"/>
    <lineage>
        <taxon>Eukaryota</taxon>
        <taxon>Metazoa</taxon>
        <taxon>Hemichordata</taxon>
        <taxon>Enteropneusta</taxon>
        <taxon>Harrimaniidae</taxon>
        <taxon>Saccoglossus</taxon>
    </lineage>
</organism>
<dbReference type="PRINTS" id="PR00196">
    <property type="entry name" value="ANNEXIN"/>
</dbReference>
<dbReference type="RefSeq" id="XP_002734698.1">
    <property type="nucleotide sequence ID" value="XM_002734652.2"/>
</dbReference>
<dbReference type="InterPro" id="IPR018502">
    <property type="entry name" value="Annexin_repeat"/>
</dbReference>
<dbReference type="SUPFAM" id="SSF47874">
    <property type="entry name" value="Annexin"/>
    <property type="match status" value="1"/>
</dbReference>